<comment type="similarity">
    <text evidence="1">Belongs to the universal ribosomal protein uS3 family.</text>
</comment>
<dbReference type="GO" id="GO:1990904">
    <property type="term" value="C:ribonucleoprotein complex"/>
    <property type="evidence" value="ECO:0007669"/>
    <property type="project" value="UniProtKB-KW"/>
</dbReference>
<keyword evidence="2" id="KW-0689">Ribosomal protein</keyword>
<sequence>MSKTIRSLSVYKNFLNELARLSAKAPRVTTMQAPLARPPKNLNMHLYKRHPFPGIPNHPPGSRQDMWERFLKIKSEQYCNRKAKAATASLDDGLDSAADEAFEEIDDAAIDRAIQDASLSSEQPSELASEGITESNTPVESTLIDPVVEGGDALITSDEIAYVEDIPLPRVLQRHIMKPNQQLTSASPLGKVVGYRIQVSGRKTTRTVTDTVRYGRLSTGQQGTSYVDFGKTSYVTRRGVTGVKVWIAYAT</sequence>
<dbReference type="SUPFAM" id="SSF54821">
    <property type="entry name" value="Ribosomal protein S3 C-terminal domain"/>
    <property type="match status" value="1"/>
</dbReference>
<organism evidence="4 5">
    <name type="scientific">Synchytrium microbalum</name>
    <dbReference type="NCBI Taxonomy" id="1806994"/>
    <lineage>
        <taxon>Eukaryota</taxon>
        <taxon>Fungi</taxon>
        <taxon>Fungi incertae sedis</taxon>
        <taxon>Chytridiomycota</taxon>
        <taxon>Chytridiomycota incertae sedis</taxon>
        <taxon>Chytridiomycetes</taxon>
        <taxon>Synchytriales</taxon>
        <taxon>Synchytriaceae</taxon>
        <taxon>Synchytrium</taxon>
    </lineage>
</organism>
<dbReference type="AlphaFoldDB" id="A0A507C6D1"/>
<dbReference type="InterPro" id="IPR036419">
    <property type="entry name" value="Ribosomal_S3_C_sf"/>
</dbReference>
<comment type="caution">
    <text evidence="4">The sequence shown here is derived from an EMBL/GenBank/DDBJ whole genome shotgun (WGS) entry which is preliminary data.</text>
</comment>
<accession>A0A507C6D1</accession>
<dbReference type="OrthoDB" id="2149573at2759"/>
<reference evidence="4 5" key="1">
    <citation type="journal article" date="2019" name="Sci. Rep.">
        <title>Comparative genomics of chytrid fungi reveal insights into the obligate biotrophic and pathogenic lifestyle of Synchytrium endobioticum.</title>
        <authorList>
            <person name="van de Vossenberg B.T.L.H."/>
            <person name="Warris S."/>
            <person name="Nguyen H.D.T."/>
            <person name="van Gent-Pelzer M.P.E."/>
            <person name="Joly D.L."/>
            <person name="van de Geest H.C."/>
            <person name="Bonants P.J.M."/>
            <person name="Smith D.S."/>
            <person name="Levesque C.A."/>
            <person name="van der Lee T.A.J."/>
        </authorList>
    </citation>
    <scope>NUCLEOTIDE SEQUENCE [LARGE SCALE GENOMIC DNA]</scope>
    <source>
        <strain evidence="4 5">JEL517</strain>
    </source>
</reference>
<protein>
    <recommendedName>
        <fullName evidence="6">Ribosomal protein S3 C-terminal domain-containing protein</fullName>
    </recommendedName>
</protein>
<dbReference type="GeneID" id="42005197"/>
<evidence type="ECO:0008006" key="6">
    <source>
        <dbReference type="Google" id="ProtNLM"/>
    </source>
</evidence>
<evidence type="ECO:0000256" key="3">
    <source>
        <dbReference type="ARBA" id="ARBA00023274"/>
    </source>
</evidence>
<dbReference type="GO" id="GO:0005840">
    <property type="term" value="C:ribosome"/>
    <property type="evidence" value="ECO:0007669"/>
    <property type="project" value="UniProtKB-KW"/>
</dbReference>
<evidence type="ECO:0000256" key="2">
    <source>
        <dbReference type="ARBA" id="ARBA00022980"/>
    </source>
</evidence>
<keyword evidence="3" id="KW-0687">Ribonucleoprotein</keyword>
<dbReference type="EMBL" id="QEAO01000024">
    <property type="protein sequence ID" value="TPX33035.1"/>
    <property type="molecule type" value="Genomic_DNA"/>
</dbReference>
<dbReference type="Proteomes" id="UP000319731">
    <property type="component" value="Unassembled WGS sequence"/>
</dbReference>
<evidence type="ECO:0000313" key="5">
    <source>
        <dbReference type="Proteomes" id="UP000319731"/>
    </source>
</evidence>
<evidence type="ECO:0000313" key="4">
    <source>
        <dbReference type="EMBL" id="TPX33035.1"/>
    </source>
</evidence>
<proteinExistence type="inferred from homology"/>
<keyword evidence="5" id="KW-1185">Reference proteome</keyword>
<dbReference type="Gene3D" id="3.30.1140.32">
    <property type="entry name" value="Ribosomal protein S3, C-terminal domain"/>
    <property type="match status" value="1"/>
</dbReference>
<name>A0A507C6D1_9FUNG</name>
<evidence type="ECO:0000256" key="1">
    <source>
        <dbReference type="ARBA" id="ARBA00010761"/>
    </source>
</evidence>
<dbReference type="RefSeq" id="XP_031024130.1">
    <property type="nucleotide sequence ID" value="XM_031169900.1"/>
</dbReference>
<gene>
    <name evidence="4" type="ORF">SmJEL517_g03972</name>
</gene>